<dbReference type="Proteomes" id="UP000092578">
    <property type="component" value="Unassembled WGS sequence"/>
</dbReference>
<keyword evidence="1" id="KW-0812">Transmembrane</keyword>
<name>A0A1B9B885_9BACI</name>
<accession>A0A1B9B885</accession>
<dbReference type="RefSeq" id="WP_065408818.1">
    <property type="nucleotide sequence ID" value="NZ_MAYT01000001.1"/>
</dbReference>
<evidence type="ECO:0008006" key="4">
    <source>
        <dbReference type="Google" id="ProtNLM"/>
    </source>
</evidence>
<comment type="caution">
    <text evidence="2">The sequence shown here is derived from an EMBL/GenBank/DDBJ whole genome shotgun (WGS) entry which is preliminary data.</text>
</comment>
<evidence type="ECO:0000256" key="1">
    <source>
        <dbReference type="SAM" id="Phobius"/>
    </source>
</evidence>
<gene>
    <name evidence="2" type="ORF">A8F95_00810</name>
</gene>
<dbReference type="AlphaFoldDB" id="A0A1B9B885"/>
<keyword evidence="1" id="KW-0472">Membrane</keyword>
<keyword evidence="1" id="KW-1133">Transmembrane helix</keyword>
<feature type="transmembrane region" description="Helical" evidence="1">
    <location>
        <begin position="63"/>
        <end position="81"/>
    </location>
</feature>
<dbReference type="InterPro" id="IPR010718">
    <property type="entry name" value="DUF1294"/>
</dbReference>
<protein>
    <recommendedName>
        <fullName evidence="4">DUF1294 domain-containing protein</fullName>
    </recommendedName>
</protein>
<dbReference type="EMBL" id="MAYT01000001">
    <property type="protein sequence ID" value="OCA92299.1"/>
    <property type="molecule type" value="Genomic_DNA"/>
</dbReference>
<reference evidence="3" key="1">
    <citation type="submission" date="2016-05" db="EMBL/GenBank/DDBJ databases">
        <authorList>
            <person name="Liu B."/>
            <person name="Wang J."/>
            <person name="Zhu Y."/>
            <person name="Liu G."/>
            <person name="Chen Q."/>
            <person name="Chen Z."/>
            <person name="Lan J."/>
            <person name="Che J."/>
            <person name="Ge C."/>
            <person name="Shi H."/>
            <person name="Pan Z."/>
            <person name="Liu X."/>
        </authorList>
    </citation>
    <scope>NUCLEOTIDE SEQUENCE [LARGE SCALE GENOMIC DNA]</scope>
    <source>
        <strain evidence="3">FJAT-27215</strain>
    </source>
</reference>
<feature type="transmembrane region" description="Helical" evidence="1">
    <location>
        <begin position="33"/>
        <end position="51"/>
    </location>
</feature>
<proteinExistence type="predicted"/>
<evidence type="ECO:0000313" key="2">
    <source>
        <dbReference type="EMBL" id="OCA92299.1"/>
    </source>
</evidence>
<sequence length="82" mass="9492">MLIYFILINLVSYMVMGNDKRKAKQGKWRIRESTLWLLALIGGAVGNWVAMQTYRHKTKHLSFKYGMPVLALIDLGLLVYFS</sequence>
<keyword evidence="3" id="KW-1185">Reference proteome</keyword>
<organism evidence="2 3">
    <name type="scientific">Pseudobacillus wudalianchiensis</name>
    <dbReference type="NCBI Taxonomy" id="1743143"/>
    <lineage>
        <taxon>Bacteria</taxon>
        <taxon>Bacillati</taxon>
        <taxon>Bacillota</taxon>
        <taxon>Bacilli</taxon>
        <taxon>Bacillales</taxon>
        <taxon>Bacillaceae</taxon>
        <taxon>Pseudobacillus</taxon>
    </lineage>
</organism>
<evidence type="ECO:0000313" key="3">
    <source>
        <dbReference type="Proteomes" id="UP000092578"/>
    </source>
</evidence>
<dbReference type="Pfam" id="PF06961">
    <property type="entry name" value="DUF1294"/>
    <property type="match status" value="1"/>
</dbReference>